<keyword evidence="7" id="KW-1185">Reference proteome</keyword>
<evidence type="ECO:0000259" key="5">
    <source>
        <dbReference type="PROSITE" id="PS50075"/>
    </source>
</evidence>
<dbReference type="Gene3D" id="3.40.50.720">
    <property type="entry name" value="NAD(P)-binding Rossmann-like Domain"/>
    <property type="match status" value="1"/>
</dbReference>
<dbReference type="Pfam" id="PF00550">
    <property type="entry name" value="PP-binding"/>
    <property type="match status" value="1"/>
</dbReference>
<dbReference type="InterPro" id="IPR020806">
    <property type="entry name" value="PKS_PP-bd"/>
</dbReference>
<proteinExistence type="predicted"/>
<organism evidence="6 7">
    <name type="scientific">Candidatus Mycobacterium methanotrophicum</name>
    <dbReference type="NCBI Taxonomy" id="2943498"/>
    <lineage>
        <taxon>Bacteria</taxon>
        <taxon>Bacillati</taxon>
        <taxon>Actinomycetota</taxon>
        <taxon>Actinomycetes</taxon>
        <taxon>Mycobacteriales</taxon>
        <taxon>Mycobacteriaceae</taxon>
        <taxon>Mycobacterium</taxon>
    </lineage>
</organism>
<evidence type="ECO:0000256" key="3">
    <source>
        <dbReference type="ARBA" id="ARBA00022857"/>
    </source>
</evidence>
<dbReference type="Gene3D" id="1.10.1200.10">
    <property type="entry name" value="ACP-like"/>
    <property type="match status" value="1"/>
</dbReference>
<dbReference type="InterPro" id="IPR042104">
    <property type="entry name" value="PKS_dehydratase_sf"/>
</dbReference>
<dbReference type="InterPro" id="IPR050091">
    <property type="entry name" value="PKS_NRPS_Biosynth_Enz"/>
</dbReference>
<dbReference type="SMART" id="SM01294">
    <property type="entry name" value="PKS_PP_betabranch"/>
    <property type="match status" value="1"/>
</dbReference>
<dbReference type="PANTHER" id="PTHR43775:SF37">
    <property type="entry name" value="SI:DKEY-61P9.11"/>
    <property type="match status" value="1"/>
</dbReference>
<dbReference type="Proteomes" id="UP001056610">
    <property type="component" value="Chromosome"/>
</dbReference>
<keyword evidence="4" id="KW-0511">Multifunctional enzyme</keyword>
<keyword evidence="3" id="KW-0521">NADP</keyword>
<dbReference type="Pfam" id="PF14765">
    <property type="entry name" value="PS-DH"/>
    <property type="match status" value="1"/>
</dbReference>
<keyword evidence="2" id="KW-0597">Phosphoprotein</keyword>
<dbReference type="InterPro" id="IPR036736">
    <property type="entry name" value="ACP-like_sf"/>
</dbReference>
<name>A0ABY4QQ51_9MYCO</name>
<dbReference type="SMART" id="SM00822">
    <property type="entry name" value="PKS_KR"/>
    <property type="match status" value="1"/>
</dbReference>
<evidence type="ECO:0000256" key="4">
    <source>
        <dbReference type="ARBA" id="ARBA00023268"/>
    </source>
</evidence>
<reference evidence="6" key="1">
    <citation type="submission" date="2022-05" db="EMBL/GenBank/DDBJ databases">
        <title>A methanotrophic Mycobacterium dominates a cave microbial ecosystem.</title>
        <authorList>
            <person name="Van Spanning R.J.M."/>
            <person name="Guan Q."/>
            <person name="Melkonian C."/>
            <person name="Gallant J."/>
            <person name="Polerecky L."/>
            <person name="Flot J.-F."/>
            <person name="Brandt B.W."/>
            <person name="Braster M."/>
            <person name="Iturbe Espinoza P."/>
            <person name="Aerts J."/>
            <person name="Meima-Franke M."/>
            <person name="Piersma S.R."/>
            <person name="Bunduc C."/>
            <person name="Ummels R."/>
            <person name="Pain A."/>
            <person name="Fleming E.J."/>
            <person name="van der Wel N."/>
            <person name="Gherman V.D."/>
            <person name="Sarbu S.M."/>
            <person name="Bodelier P.L.E."/>
            <person name="Bitter W."/>
        </authorList>
    </citation>
    <scope>NUCLEOTIDE SEQUENCE</scope>
    <source>
        <strain evidence="6">Sulfur Cave</strain>
    </source>
</reference>
<dbReference type="SUPFAM" id="SSF47336">
    <property type="entry name" value="ACP-like"/>
    <property type="match status" value="1"/>
</dbReference>
<dbReference type="InterPro" id="IPR036291">
    <property type="entry name" value="NAD(P)-bd_dom_sf"/>
</dbReference>
<dbReference type="SMART" id="SM00823">
    <property type="entry name" value="PKS_PP"/>
    <property type="match status" value="1"/>
</dbReference>
<keyword evidence="1" id="KW-0596">Phosphopantetheine</keyword>
<feature type="domain" description="Carrier" evidence="5">
    <location>
        <begin position="558"/>
        <end position="632"/>
    </location>
</feature>
<dbReference type="InterPro" id="IPR013968">
    <property type="entry name" value="PKS_KR"/>
</dbReference>
<dbReference type="SUPFAM" id="SSF51735">
    <property type="entry name" value="NAD(P)-binding Rossmann-fold domains"/>
    <property type="match status" value="2"/>
</dbReference>
<dbReference type="Pfam" id="PF08659">
    <property type="entry name" value="KR"/>
    <property type="match status" value="1"/>
</dbReference>
<evidence type="ECO:0000313" key="6">
    <source>
        <dbReference type="EMBL" id="UQX13145.1"/>
    </source>
</evidence>
<dbReference type="PROSITE" id="PS50075">
    <property type="entry name" value="CARRIER"/>
    <property type="match status" value="1"/>
</dbReference>
<dbReference type="InterPro" id="IPR049551">
    <property type="entry name" value="PKS_DH_C"/>
</dbReference>
<dbReference type="Gene3D" id="3.10.129.110">
    <property type="entry name" value="Polyketide synthase dehydratase"/>
    <property type="match status" value="1"/>
</dbReference>
<dbReference type="InterPro" id="IPR009081">
    <property type="entry name" value="PP-bd_ACP"/>
</dbReference>
<sequence>MGEALALARQLAAAIPTDASDGSTSYLPVSVAAIRVFGPSRRRARCHAELVEQAPGDYRGRIVLTDDAGTVTAELTGVELRPVDPAAVRLPLERKVFDAVWVQSSAPRIASASDRVAGGSWLLLAGSDSETAALVADVATRLSSPTRRVVSGALSNDSAVVEGFAKTAAEAELPPAGVIVFLGHPSFDGTDVDGALKGLIRNWRFPGEAARVLAGEPDLGTTLVDLGNDPDNLVAALITELASPAGDDVIAWRNDGRYVQRLSRATLDAGHREAVIRGDGSYIVTGGLGGLGTVVTRWLVERGAGRIVLNGRSEPSEVARKALADLTNGTEIVFVAGDIAVPGVAERLVAAAEETSRPLRGVVHAAGVTGDGLVTALTSEGMQRAWAPKVGGALRLHAATAALELDWWVGFSSMATLLGLPGQLAYATANAWLDALAMWRRASGLPATAINWGQWWDVGMSHALTYSILDPITPDEGVEALGSLVGGALARVGVGRLRLDRAVAATPEFCELNYFENVVSEFDNAFDVSTVEQRPVVADGSEIAAPDWSQLSAQDRRSGLEARLRAILARELRMSASALDVDRPFPELGLDSMMAMTVLRQTQKLVGIELSADMLFNHPTVSSLATYVAGLLAPEEVPQDHAGDLELGSPGGVLDELFDHVESASAGSESGIF</sequence>
<accession>A0ABY4QQ51</accession>
<dbReference type="PANTHER" id="PTHR43775">
    <property type="entry name" value="FATTY ACID SYNTHASE"/>
    <property type="match status" value="1"/>
</dbReference>
<dbReference type="InterPro" id="IPR057326">
    <property type="entry name" value="KR_dom"/>
</dbReference>
<evidence type="ECO:0000313" key="7">
    <source>
        <dbReference type="Proteomes" id="UP001056610"/>
    </source>
</evidence>
<gene>
    <name evidence="6" type="ORF">M5I08_15325</name>
</gene>
<protein>
    <submittedName>
        <fullName evidence="6">SDR family NAD(P)-dependent oxidoreductase</fullName>
    </submittedName>
</protein>
<evidence type="ECO:0000256" key="2">
    <source>
        <dbReference type="ARBA" id="ARBA00022553"/>
    </source>
</evidence>
<evidence type="ECO:0000256" key="1">
    <source>
        <dbReference type="ARBA" id="ARBA00022450"/>
    </source>
</evidence>
<dbReference type="EMBL" id="CP097320">
    <property type="protein sequence ID" value="UQX13145.1"/>
    <property type="molecule type" value="Genomic_DNA"/>
</dbReference>